<organism evidence="2">
    <name type="scientific">bioreactor metagenome</name>
    <dbReference type="NCBI Taxonomy" id="1076179"/>
    <lineage>
        <taxon>unclassified sequences</taxon>
        <taxon>metagenomes</taxon>
        <taxon>ecological metagenomes</taxon>
    </lineage>
</organism>
<proteinExistence type="predicted"/>
<sequence length="80" mass="8902">MRRAPDFPDLEDVDPKGFPGSQGKQQDFHLVRAGQLGAGIDAFQQVLLFSKIHGHRPLRTLFRLNGQCGAKAARQGFRKT</sequence>
<dbReference type="EMBL" id="VSSQ01140946">
    <property type="protein sequence ID" value="MPN62648.1"/>
    <property type="molecule type" value="Genomic_DNA"/>
</dbReference>
<dbReference type="AlphaFoldDB" id="A0A645JG19"/>
<reference evidence="2" key="1">
    <citation type="submission" date="2019-08" db="EMBL/GenBank/DDBJ databases">
        <authorList>
            <person name="Kucharzyk K."/>
            <person name="Murdoch R.W."/>
            <person name="Higgins S."/>
            <person name="Loffler F."/>
        </authorList>
    </citation>
    <scope>NUCLEOTIDE SEQUENCE</scope>
</reference>
<gene>
    <name evidence="2" type="ORF">SDC9_210400</name>
</gene>
<feature type="region of interest" description="Disordered" evidence="1">
    <location>
        <begin position="1"/>
        <end position="25"/>
    </location>
</feature>
<evidence type="ECO:0000256" key="1">
    <source>
        <dbReference type="SAM" id="MobiDB-lite"/>
    </source>
</evidence>
<comment type="caution">
    <text evidence="2">The sequence shown here is derived from an EMBL/GenBank/DDBJ whole genome shotgun (WGS) entry which is preliminary data.</text>
</comment>
<protein>
    <submittedName>
        <fullName evidence="2">Uncharacterized protein</fullName>
    </submittedName>
</protein>
<accession>A0A645JG19</accession>
<name>A0A645JG19_9ZZZZ</name>
<evidence type="ECO:0000313" key="2">
    <source>
        <dbReference type="EMBL" id="MPN62648.1"/>
    </source>
</evidence>